<feature type="domain" description="RNase H type-1" evidence="2">
    <location>
        <begin position="79"/>
        <end position="208"/>
    </location>
</feature>
<keyword evidence="1" id="KW-0175">Coiled coil</keyword>
<keyword evidence="5" id="KW-1185">Reference proteome</keyword>
<dbReference type="PANTHER" id="PTHR48475:SF2">
    <property type="entry name" value="RIBONUCLEASE H"/>
    <property type="match status" value="1"/>
</dbReference>
<protein>
    <submittedName>
        <fullName evidence="4">Pol-polyprotein</fullName>
    </submittedName>
</protein>
<dbReference type="InterPro" id="IPR001584">
    <property type="entry name" value="Integrase_cat-core"/>
</dbReference>
<dbReference type="GO" id="GO:0004523">
    <property type="term" value="F:RNA-DNA hybrid ribonuclease activity"/>
    <property type="evidence" value="ECO:0007669"/>
    <property type="project" value="InterPro"/>
</dbReference>
<organism evidence="4 5">
    <name type="scientific">Rhynchospora pubera</name>
    <dbReference type="NCBI Taxonomy" id="906938"/>
    <lineage>
        <taxon>Eukaryota</taxon>
        <taxon>Viridiplantae</taxon>
        <taxon>Streptophyta</taxon>
        <taxon>Embryophyta</taxon>
        <taxon>Tracheophyta</taxon>
        <taxon>Spermatophyta</taxon>
        <taxon>Magnoliopsida</taxon>
        <taxon>Liliopsida</taxon>
        <taxon>Poales</taxon>
        <taxon>Cyperaceae</taxon>
        <taxon>Cyperoideae</taxon>
        <taxon>Rhynchosporeae</taxon>
        <taxon>Rhynchospora</taxon>
    </lineage>
</organism>
<reference evidence="4" key="1">
    <citation type="submission" date="2022-08" db="EMBL/GenBank/DDBJ databases">
        <authorList>
            <person name="Marques A."/>
        </authorList>
    </citation>
    <scope>NUCLEOTIDE SEQUENCE</scope>
    <source>
        <strain evidence="4">RhyPub2mFocal</strain>
        <tissue evidence="4">Leaves</tissue>
    </source>
</reference>
<dbReference type="AlphaFoldDB" id="A0AAV8GU42"/>
<dbReference type="CDD" id="cd09279">
    <property type="entry name" value="RNase_HI_like"/>
    <property type="match status" value="1"/>
</dbReference>
<dbReference type="EMBL" id="JAMFTS010000001">
    <property type="protein sequence ID" value="KAJ4807894.1"/>
    <property type="molecule type" value="Genomic_DNA"/>
</dbReference>
<comment type="caution">
    <text evidence="4">The sequence shown here is derived from an EMBL/GenBank/DDBJ whole genome shotgun (WGS) entry which is preliminary data.</text>
</comment>
<evidence type="ECO:0000259" key="2">
    <source>
        <dbReference type="PROSITE" id="PS50879"/>
    </source>
</evidence>
<dbReference type="InterPro" id="IPR041588">
    <property type="entry name" value="Integrase_H2C2"/>
</dbReference>
<dbReference type="Proteomes" id="UP001140206">
    <property type="component" value="Chromosome 1"/>
</dbReference>
<dbReference type="Pfam" id="PF00665">
    <property type="entry name" value="rve"/>
    <property type="match status" value="1"/>
</dbReference>
<dbReference type="InterPro" id="IPR012337">
    <property type="entry name" value="RNaseH-like_sf"/>
</dbReference>
<dbReference type="Gene3D" id="3.30.420.10">
    <property type="entry name" value="Ribonuclease H-like superfamily/Ribonuclease H"/>
    <property type="match status" value="2"/>
</dbReference>
<evidence type="ECO:0000256" key="1">
    <source>
        <dbReference type="SAM" id="Coils"/>
    </source>
</evidence>
<dbReference type="PROSITE" id="PS50879">
    <property type="entry name" value="RNASE_H_1"/>
    <property type="match status" value="1"/>
</dbReference>
<dbReference type="GO" id="GO:0015074">
    <property type="term" value="P:DNA integration"/>
    <property type="evidence" value="ECO:0007669"/>
    <property type="project" value="InterPro"/>
</dbReference>
<dbReference type="InterPro" id="IPR036397">
    <property type="entry name" value="RNaseH_sf"/>
</dbReference>
<evidence type="ECO:0000259" key="3">
    <source>
        <dbReference type="PROSITE" id="PS50994"/>
    </source>
</evidence>
<dbReference type="Pfam" id="PF17921">
    <property type="entry name" value="Integrase_H2C2"/>
    <property type="match status" value="1"/>
</dbReference>
<dbReference type="GO" id="GO:0003676">
    <property type="term" value="F:nucleic acid binding"/>
    <property type="evidence" value="ECO:0007669"/>
    <property type="project" value="InterPro"/>
</dbReference>
<sequence>MLIAARKLRPYFQAHPIKVVSDLPLKKALGSLDVPRRLLKWAVELSEFDISFLPKTAYKGQVLADFVVENTGRTEKRDQEAIWHVYVDGAASERGSGLGIHIKGPKGEIFYYAIHITFPVTNNMVEYEALMAGLRLVEAVGATKVKIYMDSQLMVNEINRQYDVHDPTLTKYLEKARAALATFEEATIEHIPRGMNEIANALSKLAKGSEMNNETPITIMEIPETCIAQTKPKVLKISNQLEWYTPIWDYLTRGQLPTDKLAAQRVKRWATEFTILEGELLEKGYRRPWLTCISDSQGKKLIEEVHSGICGSHQSPYNIDKRIEREGYFWPTMRKDMIDTVRRCERCQYHSCVSRKPRTSLNSIASPWPFDVWEIDILGPFPTAKANLRFLVVAVEYFTKWIEAKPLALITSPRIADFVKHNIVYRYGIPHTIISDNGRQFTGAPFQDMCEGLGIHSLFSSVSHPQTNGLAEVSNRTKLEGLKKKIEGSKGAWPDFLDEILWSYNTTPRTATGRSPFAMVYGMEAITPMEIVQPTLRTIAYEWNKNNEKKMIKLEAIYELREEARARMAEYQRKMRRNFDRKVTPRHFQPGD</sequence>
<dbReference type="PROSITE" id="PS50994">
    <property type="entry name" value="INTEGRASE"/>
    <property type="match status" value="1"/>
</dbReference>
<evidence type="ECO:0000313" key="5">
    <source>
        <dbReference type="Proteomes" id="UP001140206"/>
    </source>
</evidence>
<name>A0AAV8GU42_9POAL</name>
<dbReference type="InterPro" id="IPR002156">
    <property type="entry name" value="RNaseH_domain"/>
</dbReference>
<feature type="coiled-coil region" evidence="1">
    <location>
        <begin position="554"/>
        <end position="581"/>
    </location>
</feature>
<evidence type="ECO:0000313" key="4">
    <source>
        <dbReference type="EMBL" id="KAJ4807894.1"/>
    </source>
</evidence>
<dbReference type="PANTHER" id="PTHR48475">
    <property type="entry name" value="RIBONUCLEASE H"/>
    <property type="match status" value="1"/>
</dbReference>
<dbReference type="Gene3D" id="1.10.340.70">
    <property type="match status" value="1"/>
</dbReference>
<proteinExistence type="predicted"/>
<gene>
    <name evidence="4" type="ORF">LUZ62_020460</name>
</gene>
<dbReference type="Pfam" id="PF13456">
    <property type="entry name" value="RVT_3"/>
    <property type="match status" value="1"/>
</dbReference>
<feature type="domain" description="Integrase catalytic" evidence="3">
    <location>
        <begin position="365"/>
        <end position="524"/>
    </location>
</feature>
<accession>A0AAV8GU42</accession>
<dbReference type="SUPFAM" id="SSF53098">
    <property type="entry name" value="Ribonuclease H-like"/>
    <property type="match status" value="2"/>
</dbReference>